<keyword evidence="1" id="KW-0175">Coiled coil</keyword>
<dbReference type="RefSeq" id="WP_302720565.1">
    <property type="nucleotide sequence ID" value="NZ_JAULRU010000117.1"/>
</dbReference>
<keyword evidence="3" id="KW-0812">Transmembrane</keyword>
<keyword evidence="3" id="KW-0472">Membrane</keyword>
<organism evidence="4 5">
    <name type="scientific">Gilvimarinus gilvus</name>
    <dbReference type="NCBI Taxonomy" id="3058038"/>
    <lineage>
        <taxon>Bacteria</taxon>
        <taxon>Pseudomonadati</taxon>
        <taxon>Pseudomonadota</taxon>
        <taxon>Gammaproteobacteria</taxon>
        <taxon>Cellvibrionales</taxon>
        <taxon>Cellvibrionaceae</taxon>
        <taxon>Gilvimarinus</taxon>
    </lineage>
</organism>
<feature type="coiled-coil region" evidence="1">
    <location>
        <begin position="259"/>
        <end position="289"/>
    </location>
</feature>
<evidence type="ECO:0000313" key="5">
    <source>
        <dbReference type="Proteomes" id="UP001273505"/>
    </source>
</evidence>
<evidence type="ECO:0000256" key="2">
    <source>
        <dbReference type="SAM" id="MobiDB-lite"/>
    </source>
</evidence>
<gene>
    <name evidence="4" type="ORF">SCD92_19225</name>
</gene>
<reference evidence="4 5" key="1">
    <citation type="submission" date="2023-11" db="EMBL/GenBank/DDBJ databases">
        <title>Gilvimarinus fulvus sp. nov., isolated from the surface of Kelp.</title>
        <authorList>
            <person name="Sun Y.Y."/>
            <person name="Gong Y."/>
            <person name="Du Z.J."/>
        </authorList>
    </citation>
    <scope>NUCLEOTIDE SEQUENCE [LARGE SCALE GENOMIC DNA]</scope>
    <source>
        <strain evidence="4 5">SDUM040013</strain>
    </source>
</reference>
<dbReference type="Proteomes" id="UP001273505">
    <property type="component" value="Unassembled WGS sequence"/>
</dbReference>
<proteinExistence type="predicted"/>
<feature type="region of interest" description="Disordered" evidence="2">
    <location>
        <begin position="373"/>
        <end position="399"/>
    </location>
</feature>
<feature type="region of interest" description="Disordered" evidence="2">
    <location>
        <begin position="229"/>
        <end position="254"/>
    </location>
</feature>
<evidence type="ECO:0008006" key="6">
    <source>
        <dbReference type="Google" id="ProtNLM"/>
    </source>
</evidence>
<sequence length="429" mass="47287">MQIPTLVLIIGLEAALALIILCVLLALYARKVKKLLARQQEQLRQAMQRPVAASPPVAPPTPAETSVSPQAYLQEQLEATSQVFAAEAPDTDIANAQPSELSSIARIAAIRHAILSAETNGDDAPGLTNEQWQALGQKLQALFSAEEGRSDDAQALENAQKRIQNLEKFKKLFFEMEDKWNAARSDAQNYHDQLAGMTEGVEDQEQFEAVLAKYHAVYDGISDSIEEAADSGSDAAKQETGETKTVTVTKPDPRTTDQLHALRNVAADQHRLINKLQKQLQDAQTAEQKEVVIQDLQGQLAQQERYVKESETCVKLLESELDTAIKKLNEYEVAAEASAGDEEEIKEMRATLHQFTLETKELLKRLEALETENQSLKSGDGAVQTKPGAGADTTNAEADAQLTSLKEKYSSLETQYAELEEKYLDLRAQ</sequence>
<name>A0ABU4S6I2_9GAMM</name>
<feature type="transmembrane region" description="Helical" evidence="3">
    <location>
        <begin position="6"/>
        <end position="29"/>
    </location>
</feature>
<comment type="caution">
    <text evidence="4">The sequence shown here is derived from an EMBL/GenBank/DDBJ whole genome shotgun (WGS) entry which is preliminary data.</text>
</comment>
<evidence type="ECO:0000313" key="4">
    <source>
        <dbReference type="EMBL" id="MDX6851508.1"/>
    </source>
</evidence>
<accession>A0ABU4S6I2</accession>
<evidence type="ECO:0000256" key="1">
    <source>
        <dbReference type="SAM" id="Coils"/>
    </source>
</evidence>
<dbReference type="EMBL" id="JAXAFO010000068">
    <property type="protein sequence ID" value="MDX6851508.1"/>
    <property type="molecule type" value="Genomic_DNA"/>
</dbReference>
<feature type="region of interest" description="Disordered" evidence="2">
    <location>
        <begin position="47"/>
        <end position="68"/>
    </location>
</feature>
<keyword evidence="3" id="KW-1133">Transmembrane helix</keyword>
<evidence type="ECO:0000256" key="3">
    <source>
        <dbReference type="SAM" id="Phobius"/>
    </source>
</evidence>
<keyword evidence="5" id="KW-1185">Reference proteome</keyword>
<protein>
    <recommendedName>
        <fullName evidence="6">Chromosome partition protein Smc</fullName>
    </recommendedName>
</protein>